<dbReference type="InterPro" id="IPR002645">
    <property type="entry name" value="STAS_dom"/>
</dbReference>
<dbReference type="GeneID" id="88848562"/>
<dbReference type="InterPro" id="IPR036890">
    <property type="entry name" value="HATPase_C_sf"/>
</dbReference>
<dbReference type="Gene3D" id="3.30.565.10">
    <property type="entry name" value="Histidine kinase-like ATPase, C-terminal domain"/>
    <property type="match status" value="1"/>
</dbReference>
<keyword evidence="2" id="KW-0723">Serine/threonine-protein kinase</keyword>
<dbReference type="Pfam" id="PF13581">
    <property type="entry name" value="HATPase_c_2"/>
    <property type="match status" value="1"/>
</dbReference>
<dbReference type="Gene3D" id="3.30.750.24">
    <property type="entry name" value="STAS domain"/>
    <property type="match status" value="1"/>
</dbReference>
<dbReference type="GO" id="GO:0043856">
    <property type="term" value="F:anti-sigma factor antagonist activity"/>
    <property type="evidence" value="ECO:0007669"/>
    <property type="project" value="InterPro"/>
</dbReference>
<dbReference type="RefSeq" id="WP_126421205.1">
    <property type="nucleotide sequence ID" value="NZ_AP019367.1"/>
</dbReference>
<sequence>MTHSEDILIVPVEGDLDVSCVGRVRALIDERVAVGCRRVILNMAQATYVDSLGMSLIFAESRQLREKGGLLSLVNVCDNVYRSLVICRLVDFIPVTGGGPKPPIPALDPSVRPEWHGTMRVDPARLSEARRRMKELLGRTELTADEVFDLTLAGGEALGNAVDHTCAEGVLLSVWVYPDRVVVEVTDCGEGFDPSDGDEEGAGDAGACASSSLERGRGIKLMRMLADSVEIGPKTSGEGTVVRLVKLITPMSRQGGELGSLAC</sequence>
<evidence type="ECO:0000259" key="4">
    <source>
        <dbReference type="PROSITE" id="PS50801"/>
    </source>
</evidence>
<evidence type="ECO:0000256" key="1">
    <source>
        <dbReference type="ARBA" id="ARBA00009013"/>
    </source>
</evidence>
<evidence type="ECO:0000256" key="2">
    <source>
        <dbReference type="ARBA" id="ARBA00022527"/>
    </source>
</evidence>
<dbReference type="KEGG" id="pcat:Pcatena_04190"/>
<dbReference type="OrthoDB" id="3185978at2"/>
<organism evidence="5 6">
    <name type="scientific">Parolsenella catena</name>
    <dbReference type="NCBI Taxonomy" id="2003188"/>
    <lineage>
        <taxon>Bacteria</taxon>
        <taxon>Bacillati</taxon>
        <taxon>Actinomycetota</taxon>
        <taxon>Coriobacteriia</taxon>
        <taxon>Coriobacteriales</taxon>
        <taxon>Atopobiaceae</taxon>
        <taxon>Parolsenella</taxon>
    </lineage>
</organism>
<dbReference type="InterPro" id="IPR003658">
    <property type="entry name" value="Anti-sigma_ant"/>
</dbReference>
<dbReference type="InterPro" id="IPR036513">
    <property type="entry name" value="STAS_dom_sf"/>
</dbReference>
<dbReference type="Proteomes" id="UP000273154">
    <property type="component" value="Chromosome"/>
</dbReference>
<dbReference type="NCBIfam" id="TIGR00377">
    <property type="entry name" value="ant_ant_sig"/>
    <property type="match status" value="1"/>
</dbReference>
<dbReference type="SUPFAM" id="SSF52091">
    <property type="entry name" value="SpoIIaa-like"/>
    <property type="match status" value="1"/>
</dbReference>
<protein>
    <recommendedName>
        <fullName evidence="3">Anti-sigma factor antagonist</fullName>
    </recommendedName>
</protein>
<evidence type="ECO:0000256" key="3">
    <source>
        <dbReference type="RuleBase" id="RU003749"/>
    </source>
</evidence>
<name>A0A3G9K570_9ACTN</name>
<evidence type="ECO:0000313" key="6">
    <source>
        <dbReference type="Proteomes" id="UP000273154"/>
    </source>
</evidence>
<keyword evidence="2" id="KW-0418">Kinase</keyword>
<comment type="similarity">
    <text evidence="1 3">Belongs to the anti-sigma-factor antagonist family.</text>
</comment>
<evidence type="ECO:0000313" key="5">
    <source>
        <dbReference type="EMBL" id="BBH49832.1"/>
    </source>
</evidence>
<accession>A0A3G9K570</accession>
<dbReference type="PROSITE" id="PS50801">
    <property type="entry name" value="STAS"/>
    <property type="match status" value="1"/>
</dbReference>
<dbReference type="GO" id="GO:0004674">
    <property type="term" value="F:protein serine/threonine kinase activity"/>
    <property type="evidence" value="ECO:0007669"/>
    <property type="project" value="UniProtKB-KW"/>
</dbReference>
<gene>
    <name evidence="5" type="ORF">Pcatena_04190</name>
</gene>
<dbReference type="Pfam" id="PF01740">
    <property type="entry name" value="STAS"/>
    <property type="match status" value="1"/>
</dbReference>
<dbReference type="CDD" id="cd07043">
    <property type="entry name" value="STAS_anti-anti-sigma_factors"/>
    <property type="match status" value="1"/>
</dbReference>
<dbReference type="CDD" id="cd16936">
    <property type="entry name" value="HATPase_RsbW-like"/>
    <property type="match status" value="1"/>
</dbReference>
<dbReference type="EMBL" id="AP019367">
    <property type="protein sequence ID" value="BBH49832.1"/>
    <property type="molecule type" value="Genomic_DNA"/>
</dbReference>
<feature type="domain" description="STAS" evidence="4">
    <location>
        <begin position="1"/>
        <end position="84"/>
    </location>
</feature>
<dbReference type="PANTHER" id="PTHR35526">
    <property type="entry name" value="ANTI-SIGMA-F FACTOR RSBW-RELATED"/>
    <property type="match status" value="1"/>
</dbReference>
<dbReference type="SUPFAM" id="SSF55874">
    <property type="entry name" value="ATPase domain of HSP90 chaperone/DNA topoisomerase II/histidine kinase"/>
    <property type="match status" value="1"/>
</dbReference>
<dbReference type="PANTHER" id="PTHR35526:SF3">
    <property type="entry name" value="ANTI-SIGMA-F FACTOR RSBW"/>
    <property type="match status" value="1"/>
</dbReference>
<dbReference type="AlphaFoldDB" id="A0A3G9K570"/>
<keyword evidence="2" id="KW-0808">Transferase</keyword>
<reference evidence="6" key="1">
    <citation type="submission" date="2018-11" db="EMBL/GenBank/DDBJ databases">
        <title>Comparative genomics of Parolsenella catena and Libanicoccus massiliensis: Reclassification of Libanicoccus massiliensis as Parolsenella massiliensis comb. nov.</title>
        <authorList>
            <person name="Sakamoto M."/>
            <person name="Ikeyama N."/>
            <person name="Murakami T."/>
            <person name="Mori H."/>
            <person name="Yuki M."/>
            <person name="Ohkuma M."/>
        </authorList>
    </citation>
    <scope>NUCLEOTIDE SEQUENCE [LARGE SCALE GENOMIC DNA]</scope>
    <source>
        <strain evidence="6">JCM 31932</strain>
    </source>
</reference>
<dbReference type="InterPro" id="IPR050267">
    <property type="entry name" value="Anti-sigma-factor_SerPK"/>
</dbReference>
<proteinExistence type="inferred from homology"/>
<dbReference type="InterPro" id="IPR003594">
    <property type="entry name" value="HATPase_dom"/>
</dbReference>
<keyword evidence="6" id="KW-1185">Reference proteome</keyword>